<dbReference type="SUPFAM" id="SSF51971">
    <property type="entry name" value="Nucleotide-binding domain"/>
    <property type="match status" value="1"/>
</dbReference>
<feature type="transmembrane region" description="Helical" evidence="1">
    <location>
        <begin position="610"/>
        <end position="627"/>
    </location>
</feature>
<dbReference type="AlphaFoldDB" id="A0A532V0P4"/>
<dbReference type="Pfam" id="PF07992">
    <property type="entry name" value="Pyr_redox_2"/>
    <property type="match status" value="1"/>
</dbReference>
<dbReference type="Pfam" id="PF12801">
    <property type="entry name" value="Fer4_5"/>
    <property type="match status" value="2"/>
</dbReference>
<dbReference type="InterPro" id="IPR036188">
    <property type="entry name" value="FAD/NAD-bd_sf"/>
</dbReference>
<reference evidence="3 4" key="1">
    <citation type="submission" date="2017-06" db="EMBL/GenBank/DDBJ databases">
        <title>Novel microbial phyla capable of carbon fixation and sulfur reduction in deep-sea sediments.</title>
        <authorList>
            <person name="Huang J."/>
            <person name="Baker B."/>
            <person name="Wang Y."/>
        </authorList>
    </citation>
    <scope>NUCLEOTIDE SEQUENCE [LARGE SCALE GENOMIC DNA]</scope>
    <source>
        <strain evidence="3">B3_LCP</strain>
    </source>
</reference>
<dbReference type="InterPro" id="IPR017896">
    <property type="entry name" value="4Fe4S_Fe-S-bd"/>
</dbReference>
<dbReference type="GO" id="GO:0051536">
    <property type="term" value="F:iron-sulfur cluster binding"/>
    <property type="evidence" value="ECO:0007669"/>
    <property type="project" value="InterPro"/>
</dbReference>
<organism evidence="3 4">
    <name type="scientific">candidate division LCP-89 bacterium B3_LCP</name>
    <dbReference type="NCBI Taxonomy" id="2012998"/>
    <lineage>
        <taxon>Bacteria</taxon>
        <taxon>Pseudomonadati</taxon>
        <taxon>Bacteria division LCP-89</taxon>
    </lineage>
</organism>
<dbReference type="SUPFAM" id="SSF54862">
    <property type="entry name" value="4Fe-4S ferredoxins"/>
    <property type="match status" value="1"/>
</dbReference>
<dbReference type="PRINTS" id="PR00419">
    <property type="entry name" value="ADXRDTASE"/>
</dbReference>
<dbReference type="Proteomes" id="UP000319619">
    <property type="component" value="Unassembled WGS sequence"/>
</dbReference>
<keyword evidence="1" id="KW-0812">Transmembrane</keyword>
<dbReference type="PANTHER" id="PTHR42783:SF3">
    <property type="entry name" value="GLUTAMATE SYNTHASE [NADPH] SMALL CHAIN-RELATED"/>
    <property type="match status" value="1"/>
</dbReference>
<feature type="transmembrane region" description="Helical" evidence="1">
    <location>
        <begin position="667"/>
        <end position="688"/>
    </location>
</feature>
<dbReference type="PROSITE" id="PS51379">
    <property type="entry name" value="4FE4S_FER_2"/>
    <property type="match status" value="1"/>
</dbReference>
<keyword evidence="1" id="KW-1133">Transmembrane helix</keyword>
<gene>
    <name evidence="3" type="ORF">CEE37_07290</name>
</gene>
<dbReference type="InterPro" id="IPR028261">
    <property type="entry name" value="DPD_II"/>
</dbReference>
<protein>
    <recommendedName>
        <fullName evidence="2">4Fe-4S ferredoxin-type domain-containing protein</fullName>
    </recommendedName>
</protein>
<dbReference type="InterPro" id="IPR009051">
    <property type="entry name" value="Helical_ferredxn"/>
</dbReference>
<proteinExistence type="predicted"/>
<comment type="caution">
    <text evidence="3">The sequence shown here is derived from an EMBL/GenBank/DDBJ whole genome shotgun (WGS) entry which is preliminary data.</text>
</comment>
<sequence length="774" mass="86001">MSQNKENIPLAPCINSCPQGIDIRAFIGDISQAENRGMTEEEAFEKAWRKITEVNPFPAVCGRVCPHPCEGECNRQERDSSVNINVIERFLGDWAIDKSLSHQKLTDRVQSEKIAIIGSGPAGLSCAYQLARRGYKSTIFEALSEPGGMLRYGIPSFRLPRDVLSAEIEKILDLGVELRTNCAVGKDISFDEIRTEHDAVFLGIGAQKAVMLHCPGEETSGVYNGLEFLESVNSGEKIDLGNSVAVIGGGNTAIDAARVAKRLGAKVTIVYRRTREEMPALAEEIEAAEEERIEIVYLAAPLEVQSENERVSSILCQRMELGEPDDSGRRKPVPIPDDTFTLSVDNVIVAVSQQPEWEGLENIRVSMVWAEIDQNGFTEHDGIFAGGDVQGIGIVAEALNQGRRAAEAIHAELSGDESPVRDTDREIIRADQLNLYVLEESQRCRVPGLNAEQRLKEPWSESNFTPLKETIVKEADRCVTCGESFIKAPKRSKLHILRRVTQIGVGTLLFNSFWGVISTKMVYGGPLRNACVPGLNCHSCPTALMGCPIGMLQHFSATHRIPWFLIGFLGIIGLISGRFTCGWLCPWGLIQDLLNRFKKLTIPLPRILDFFKYAVLIGVVIIIPYYTYEHWFSKLCPCGALIAGIPWVLWNPIDPEIGISVIDPADIGTLFTIKMWILGIFLLLFLFIKRPFCRVFCPLGAIYALFNRISLVSIEVDPACASCGQCPAACPANLVVETEANSEECIKCLECTECQHVRFVWNWPWRKKRKSFQL</sequence>
<evidence type="ECO:0000259" key="2">
    <source>
        <dbReference type="PROSITE" id="PS51379"/>
    </source>
</evidence>
<feature type="transmembrane region" description="Helical" evidence="1">
    <location>
        <begin position="496"/>
        <end position="517"/>
    </location>
</feature>
<dbReference type="InterPro" id="IPR023753">
    <property type="entry name" value="FAD/NAD-binding_dom"/>
</dbReference>
<dbReference type="GO" id="GO:0016491">
    <property type="term" value="F:oxidoreductase activity"/>
    <property type="evidence" value="ECO:0007669"/>
    <property type="project" value="InterPro"/>
</dbReference>
<dbReference type="SUPFAM" id="SSF46548">
    <property type="entry name" value="alpha-helical ferredoxin"/>
    <property type="match status" value="1"/>
</dbReference>
<evidence type="ECO:0000313" key="4">
    <source>
        <dbReference type="Proteomes" id="UP000319619"/>
    </source>
</evidence>
<dbReference type="Pfam" id="PF14691">
    <property type="entry name" value="Fer4_20"/>
    <property type="match status" value="1"/>
</dbReference>
<dbReference type="Gene3D" id="1.10.1060.10">
    <property type="entry name" value="Alpha-helical ferredoxin"/>
    <property type="match status" value="1"/>
</dbReference>
<keyword evidence="1" id="KW-0472">Membrane</keyword>
<evidence type="ECO:0000313" key="3">
    <source>
        <dbReference type="EMBL" id="TKJ40761.1"/>
    </source>
</evidence>
<name>A0A532V0P4_UNCL8</name>
<dbReference type="PANTHER" id="PTHR42783">
    <property type="entry name" value="GLUTAMATE SYNTHASE [NADPH] SMALL CHAIN"/>
    <property type="match status" value="1"/>
</dbReference>
<evidence type="ECO:0000256" key="1">
    <source>
        <dbReference type="SAM" id="Phobius"/>
    </source>
</evidence>
<accession>A0A532V0P4</accession>
<dbReference type="EMBL" id="NJBN01000004">
    <property type="protein sequence ID" value="TKJ40761.1"/>
    <property type="molecule type" value="Genomic_DNA"/>
</dbReference>
<feature type="transmembrane region" description="Helical" evidence="1">
    <location>
        <begin position="561"/>
        <end position="589"/>
    </location>
</feature>
<dbReference type="Gene3D" id="3.50.50.60">
    <property type="entry name" value="FAD/NAD(P)-binding domain"/>
    <property type="match status" value="2"/>
</dbReference>
<feature type="domain" description="4Fe-4S ferredoxin-type" evidence="2">
    <location>
        <begin position="712"/>
        <end position="740"/>
    </location>
</feature>